<dbReference type="RefSeq" id="WP_013536274.1">
    <property type="nucleotide sequence ID" value="NC_014924.1"/>
</dbReference>
<feature type="transmembrane region" description="Helical" evidence="2">
    <location>
        <begin position="63"/>
        <end position="88"/>
    </location>
</feature>
<evidence type="ECO:0000256" key="2">
    <source>
        <dbReference type="SAM" id="Phobius"/>
    </source>
</evidence>
<dbReference type="eggNOG" id="ENOG5032CER">
    <property type="taxonomic scope" value="Bacteria"/>
</dbReference>
<keyword evidence="2 3" id="KW-0812">Transmembrane</keyword>
<feature type="region of interest" description="Disordered" evidence="1">
    <location>
        <begin position="146"/>
        <end position="171"/>
    </location>
</feature>
<dbReference type="KEGG" id="psu:Psesu_2617"/>
<dbReference type="STRING" id="743721.Psesu_2617"/>
<keyword evidence="4" id="KW-1185">Reference proteome</keyword>
<sequence length="171" mass="17906">MSEGEHTGDAGQQAGQTPPLDESIRQIGAKGREALGATGDSLRALRALLSADIAMARSAMGRALAWTGVAVVFGASAWLLATAAAVALMQRLGLSWLSALCVAALFNLAVCGLAAWRTSRFFDYMGLHATRRQLSRMGLFEDVDFDEDDASVPTPPASAPVPPPASPEVPR</sequence>
<name>E6WWH1_PSEUU</name>
<keyword evidence="2" id="KW-0472">Membrane</keyword>
<reference evidence="3 4" key="1">
    <citation type="submission" date="2011-01" db="EMBL/GenBank/DDBJ databases">
        <title>Complete sequence of Pseudoxanthomonas suwonensis 11-1.</title>
        <authorList>
            <consortium name="US DOE Joint Genome Institute"/>
            <person name="Lucas S."/>
            <person name="Copeland A."/>
            <person name="Lapidus A."/>
            <person name="Cheng J.-F."/>
            <person name="Goodwin L."/>
            <person name="Pitluck S."/>
            <person name="Teshima H."/>
            <person name="Detter J.C."/>
            <person name="Han C."/>
            <person name="Tapia R."/>
            <person name="Land M."/>
            <person name="Hauser L."/>
            <person name="Kyrpides N."/>
            <person name="Ivanova N."/>
            <person name="Ovchinnikova G."/>
            <person name="Siebers A.K."/>
            <person name="Allgaier M."/>
            <person name="Thelen M.P."/>
            <person name="Hugenholtz P."/>
            <person name="Gladden J."/>
            <person name="Woyke T."/>
        </authorList>
    </citation>
    <scope>NUCLEOTIDE SEQUENCE [LARGE SCALE GENOMIC DNA]</scope>
    <source>
        <strain evidence="4">11-1</strain>
    </source>
</reference>
<evidence type="ECO:0000313" key="4">
    <source>
        <dbReference type="Proteomes" id="UP000008632"/>
    </source>
</evidence>
<dbReference type="OrthoDB" id="6058188at2"/>
<feature type="region of interest" description="Disordered" evidence="1">
    <location>
        <begin position="1"/>
        <end position="20"/>
    </location>
</feature>
<feature type="compositionally biased region" description="Pro residues" evidence="1">
    <location>
        <begin position="153"/>
        <end position="171"/>
    </location>
</feature>
<dbReference type="HOGENOM" id="CLU_1643033_0_0_6"/>
<dbReference type="EMBL" id="CP002446">
    <property type="protein sequence ID" value="ADV28448.1"/>
    <property type="molecule type" value="Genomic_DNA"/>
</dbReference>
<evidence type="ECO:0000313" key="3">
    <source>
        <dbReference type="EMBL" id="ADV28448.1"/>
    </source>
</evidence>
<dbReference type="AlphaFoldDB" id="E6WWH1"/>
<gene>
    <name evidence="3" type="ordered locus">Psesu_2617</name>
</gene>
<dbReference type="Proteomes" id="UP000008632">
    <property type="component" value="Chromosome"/>
</dbReference>
<keyword evidence="2" id="KW-1133">Transmembrane helix</keyword>
<accession>E6WWH1</accession>
<evidence type="ECO:0000256" key="1">
    <source>
        <dbReference type="SAM" id="MobiDB-lite"/>
    </source>
</evidence>
<organism evidence="3 4">
    <name type="scientific">Pseudoxanthomonas suwonensis (strain 11-1)</name>
    <dbReference type="NCBI Taxonomy" id="743721"/>
    <lineage>
        <taxon>Bacteria</taxon>
        <taxon>Pseudomonadati</taxon>
        <taxon>Pseudomonadota</taxon>
        <taxon>Gammaproteobacteria</taxon>
        <taxon>Lysobacterales</taxon>
        <taxon>Lysobacteraceae</taxon>
        <taxon>Pseudoxanthomonas</taxon>
    </lineage>
</organism>
<feature type="transmembrane region" description="Helical" evidence="2">
    <location>
        <begin position="94"/>
        <end position="116"/>
    </location>
</feature>
<protein>
    <submittedName>
        <fullName evidence="3">Putative transmembrane protein</fullName>
    </submittedName>
</protein>
<proteinExistence type="predicted"/>